<name>F2II11_FLUTR</name>
<keyword evidence="6" id="KW-0862">Zinc</keyword>
<feature type="domain" description="PKD" evidence="10">
    <location>
        <begin position="364"/>
        <end position="439"/>
    </location>
</feature>
<reference evidence="12" key="2">
    <citation type="submission" date="2011-02" db="EMBL/GenBank/DDBJ databases">
        <title>The complete genome of Fluviicola taffensis DSM 16823.</title>
        <authorList>
            <consortium name="US DOE Joint Genome Institute (JGI-PGF)"/>
            <person name="Lucas S."/>
            <person name="Copeland A."/>
            <person name="Lapidus A."/>
            <person name="Bruce D."/>
            <person name="Goodwin L."/>
            <person name="Pitluck S."/>
            <person name="Kyrpides N."/>
            <person name="Mavromatis K."/>
            <person name="Ivanova N."/>
            <person name="Mikhailova N."/>
            <person name="Pagani I."/>
            <person name="Chertkov O."/>
            <person name="Detter J.C."/>
            <person name="Han C."/>
            <person name="Tapia R."/>
            <person name="Land M."/>
            <person name="Hauser L."/>
            <person name="Markowitz V."/>
            <person name="Cheng J.-F."/>
            <person name="Hugenholtz P."/>
            <person name="Woyke T."/>
            <person name="Wu D."/>
            <person name="Tindall B."/>
            <person name="Pomrenke H.G."/>
            <person name="Brambilla E."/>
            <person name="Klenk H.-P."/>
            <person name="Eisen J.A."/>
        </authorList>
    </citation>
    <scope>NUCLEOTIDE SEQUENCE [LARGE SCALE GENOMIC DNA]</scope>
    <source>
        <strain evidence="12">DSM 16823 / RW262 / RW262</strain>
    </source>
</reference>
<dbReference type="Proteomes" id="UP000007463">
    <property type="component" value="Chromosome"/>
</dbReference>
<protein>
    <submittedName>
        <fullName evidence="11">PKD domain containing protein</fullName>
    </submittedName>
</protein>
<dbReference type="KEGG" id="fte:Fluta_0707"/>
<evidence type="ECO:0000256" key="4">
    <source>
        <dbReference type="ARBA" id="ARBA00022729"/>
    </source>
</evidence>
<dbReference type="InterPro" id="IPR035986">
    <property type="entry name" value="PKD_dom_sf"/>
</dbReference>
<keyword evidence="3" id="KW-0479">Metal-binding</keyword>
<feature type="signal peptide" evidence="9">
    <location>
        <begin position="1"/>
        <end position="23"/>
    </location>
</feature>
<keyword evidence="4 9" id="KW-0732">Signal</keyword>
<evidence type="ECO:0000256" key="6">
    <source>
        <dbReference type="ARBA" id="ARBA00022833"/>
    </source>
</evidence>
<evidence type="ECO:0000256" key="1">
    <source>
        <dbReference type="ARBA" id="ARBA00008721"/>
    </source>
</evidence>
<dbReference type="InterPro" id="IPR024079">
    <property type="entry name" value="MetalloPept_cat_dom_sf"/>
</dbReference>
<dbReference type="Pfam" id="PF00801">
    <property type="entry name" value="PKD"/>
    <property type="match status" value="1"/>
</dbReference>
<dbReference type="Gene3D" id="2.60.120.260">
    <property type="entry name" value="Galactose-binding domain-like"/>
    <property type="match status" value="1"/>
</dbReference>
<keyword evidence="8" id="KW-1015">Disulfide bond</keyword>
<evidence type="ECO:0000256" key="7">
    <source>
        <dbReference type="ARBA" id="ARBA00023049"/>
    </source>
</evidence>
<feature type="chain" id="PRO_5003279898" evidence="9">
    <location>
        <begin position="24"/>
        <end position="733"/>
    </location>
</feature>
<dbReference type="eggNOG" id="COG3291">
    <property type="taxonomic scope" value="Bacteria"/>
</dbReference>
<dbReference type="PROSITE" id="PS50093">
    <property type="entry name" value="PKD"/>
    <property type="match status" value="1"/>
</dbReference>
<reference evidence="11 12" key="1">
    <citation type="journal article" date="2011" name="Stand. Genomic Sci.">
        <title>Complete genome sequence of the gliding freshwater bacterium Fluviicola taffensis type strain (RW262).</title>
        <authorList>
            <person name="Woyke T."/>
            <person name="Chertkov O."/>
            <person name="Lapidus A."/>
            <person name="Nolan M."/>
            <person name="Lucas S."/>
            <person name="Del Rio T.G."/>
            <person name="Tice H."/>
            <person name="Cheng J.F."/>
            <person name="Tapia R."/>
            <person name="Han C."/>
            <person name="Goodwin L."/>
            <person name="Pitluck S."/>
            <person name="Liolios K."/>
            <person name="Pagani I."/>
            <person name="Ivanova N."/>
            <person name="Huntemann M."/>
            <person name="Mavromatis K."/>
            <person name="Mikhailova N."/>
            <person name="Pati A."/>
            <person name="Chen A."/>
            <person name="Palaniappan K."/>
            <person name="Land M."/>
            <person name="Hauser L."/>
            <person name="Brambilla E.M."/>
            <person name="Rohde M."/>
            <person name="Mwirichia R."/>
            <person name="Sikorski J."/>
            <person name="Tindall B.J."/>
            <person name="Goker M."/>
            <person name="Bristow J."/>
            <person name="Eisen J.A."/>
            <person name="Markowitz V."/>
            <person name="Hugenholtz P."/>
            <person name="Klenk H.P."/>
            <person name="Kyrpides N.C."/>
        </authorList>
    </citation>
    <scope>NUCLEOTIDE SEQUENCE [LARGE SCALE GENOMIC DNA]</scope>
    <source>
        <strain evidence="12">DSM 16823 / RW262 / RW262</strain>
    </source>
</reference>
<evidence type="ECO:0000256" key="8">
    <source>
        <dbReference type="ARBA" id="ARBA00023157"/>
    </source>
</evidence>
<evidence type="ECO:0000313" key="12">
    <source>
        <dbReference type="Proteomes" id="UP000007463"/>
    </source>
</evidence>
<dbReference type="eggNOG" id="COG5549">
    <property type="taxonomic scope" value="Bacteria"/>
</dbReference>
<dbReference type="EMBL" id="CP002542">
    <property type="protein sequence ID" value="AEA42711.1"/>
    <property type="molecule type" value="Genomic_DNA"/>
</dbReference>
<dbReference type="NCBIfam" id="TIGR04183">
    <property type="entry name" value="Por_Secre_tail"/>
    <property type="match status" value="1"/>
</dbReference>
<dbReference type="OrthoDB" id="6278496at2"/>
<accession>F2II11</accession>
<dbReference type="HOGENOM" id="CLU_011684_1_0_10"/>
<dbReference type="RefSeq" id="WP_013685483.1">
    <property type="nucleotide sequence ID" value="NC_015321.1"/>
</dbReference>
<evidence type="ECO:0000313" key="11">
    <source>
        <dbReference type="EMBL" id="AEA42711.1"/>
    </source>
</evidence>
<evidence type="ECO:0000256" key="9">
    <source>
        <dbReference type="SAM" id="SignalP"/>
    </source>
</evidence>
<keyword evidence="7" id="KW-0482">Metalloprotease</keyword>
<gene>
    <name evidence="11" type="ordered locus">Fluta_0707</name>
</gene>
<dbReference type="InterPro" id="IPR000601">
    <property type="entry name" value="PKD_dom"/>
</dbReference>
<dbReference type="SUPFAM" id="SSF55486">
    <property type="entry name" value="Metalloproteases ('zincins'), catalytic domain"/>
    <property type="match status" value="1"/>
</dbReference>
<dbReference type="SUPFAM" id="SSF49299">
    <property type="entry name" value="PKD domain"/>
    <property type="match status" value="1"/>
</dbReference>
<keyword evidence="12" id="KW-1185">Reference proteome</keyword>
<evidence type="ECO:0000256" key="3">
    <source>
        <dbReference type="ARBA" id="ARBA00022723"/>
    </source>
</evidence>
<dbReference type="InterPro" id="IPR022409">
    <property type="entry name" value="PKD/Chitinase_dom"/>
</dbReference>
<dbReference type="GO" id="GO:0046872">
    <property type="term" value="F:metal ion binding"/>
    <property type="evidence" value="ECO:0007669"/>
    <property type="project" value="UniProtKB-KW"/>
</dbReference>
<dbReference type="SMART" id="SM00089">
    <property type="entry name" value="PKD"/>
    <property type="match status" value="1"/>
</dbReference>
<organism evidence="11 12">
    <name type="scientific">Fluviicola taffensis (strain DSM 16823 / NCIMB 13979 / RW262)</name>
    <dbReference type="NCBI Taxonomy" id="755732"/>
    <lineage>
        <taxon>Bacteria</taxon>
        <taxon>Pseudomonadati</taxon>
        <taxon>Bacteroidota</taxon>
        <taxon>Flavobacteriia</taxon>
        <taxon>Flavobacteriales</taxon>
        <taxon>Crocinitomicaceae</taxon>
        <taxon>Fluviicola</taxon>
    </lineage>
</organism>
<dbReference type="InterPro" id="IPR013783">
    <property type="entry name" value="Ig-like_fold"/>
</dbReference>
<dbReference type="AlphaFoldDB" id="F2II11"/>
<evidence type="ECO:0000256" key="2">
    <source>
        <dbReference type="ARBA" id="ARBA00022670"/>
    </source>
</evidence>
<proteinExistence type="inferred from homology"/>
<dbReference type="GO" id="GO:0006508">
    <property type="term" value="P:proteolysis"/>
    <property type="evidence" value="ECO:0007669"/>
    <property type="project" value="UniProtKB-KW"/>
</dbReference>
<dbReference type="STRING" id="755732.Fluta_0707"/>
<dbReference type="GO" id="GO:0008237">
    <property type="term" value="F:metallopeptidase activity"/>
    <property type="evidence" value="ECO:0007669"/>
    <property type="project" value="UniProtKB-KW"/>
</dbReference>
<dbReference type="InterPro" id="IPR026444">
    <property type="entry name" value="Secre_tail"/>
</dbReference>
<dbReference type="Gene3D" id="2.60.40.10">
    <property type="entry name" value="Immunoglobulins"/>
    <property type="match status" value="1"/>
</dbReference>
<dbReference type="InterPro" id="IPR008754">
    <property type="entry name" value="Peptidase_M43"/>
</dbReference>
<evidence type="ECO:0000259" key="10">
    <source>
        <dbReference type="PROSITE" id="PS50093"/>
    </source>
</evidence>
<keyword evidence="5" id="KW-0378">Hydrolase</keyword>
<dbReference type="PANTHER" id="PTHR47466:SF1">
    <property type="entry name" value="METALLOPROTEASE MEP1 (AFU_ORTHOLOGUE AFUA_1G07730)-RELATED"/>
    <property type="match status" value="1"/>
</dbReference>
<keyword evidence="2" id="KW-0645">Protease</keyword>
<sequence precursor="true">MRKKLLLSVFSLIGMISTGNSFAQENHFKCGSHTQMQKLYAENPGLEADYKKLMNRYTENRIVNGKAITVRIIPIVFHIVHEYGEENISDLQVIDQVKILNRDFRKKNADTSVVISPFDTIIGDAHIEFRLATIDPYGNPTNGIEHIFNHNTNLADDYSKLNQWNRDEYLNVWTTGTIGSSGTAGYAYYPTGVTGSGFWRDGIIILHNYVGSIGTGTVPYSRALTHEIGHYLGLAHTWGNDNDPGALSSCNQDDGIRDTPNCIGMTTCQLGLNSCNDTLVLNSYWGPSYNPVDNAQNYMDYSYCSVMFTRGQCSFMNNVLDQETSARNNLYTHDNLVLTGTDTILPSTSIPVADFYVDVNAGSPNIGPNAFGMTACVNNPIAFKDASWKATITSWEWSFPGGSPSSSTSQTPPNVTYAAAGWYPVTLKVSNANGSDTKTIDHMIYIQGDWADYYGPRSDNFNQNADFWIVNNPEENSPFFHRVTSGGRDNTACFKLNNFRLNTAQEFTEDWFYNDRLGNSKDYLISPAFDLRNTSNVNISFDYAYGTKANVTTNITEKLIVYYSRDCGKTWVQKGVITGAELASAGYVGNEDYVPNNNLQWKTKNYTYSVTASDNKTRFKFEFFTSDFSSNFYFDNFNISGTLGIEDNGVTSSITIAPNPVASGSDLSVEIPNSELGMQLIVMDLKGAIISTMNVPASSGVQTVNVPMNVAKGCYILNAIQGAAKSTHRVVVY</sequence>
<evidence type="ECO:0000256" key="5">
    <source>
        <dbReference type="ARBA" id="ARBA00022801"/>
    </source>
</evidence>
<dbReference type="PANTHER" id="PTHR47466">
    <property type="match status" value="1"/>
</dbReference>
<dbReference type="Pfam" id="PF05572">
    <property type="entry name" value="Peptidase_M43"/>
    <property type="match status" value="1"/>
</dbReference>
<dbReference type="Gene3D" id="3.40.390.10">
    <property type="entry name" value="Collagenase (Catalytic Domain)"/>
    <property type="match status" value="1"/>
</dbReference>
<comment type="similarity">
    <text evidence="1">Belongs to the peptidase M43B family.</text>
</comment>